<feature type="region of interest" description="Disordered" evidence="1">
    <location>
        <begin position="210"/>
        <end position="237"/>
    </location>
</feature>
<reference evidence="2" key="1">
    <citation type="submission" date="2020-04" db="EMBL/GenBank/DDBJ databases">
        <authorList>
            <person name="Chiriac C."/>
            <person name="Salcher M."/>
            <person name="Ghai R."/>
            <person name="Kavagutti S V."/>
        </authorList>
    </citation>
    <scope>NUCLEOTIDE SEQUENCE</scope>
</reference>
<organism evidence="2">
    <name type="scientific">uncultured Caudovirales phage</name>
    <dbReference type="NCBI Taxonomy" id="2100421"/>
    <lineage>
        <taxon>Viruses</taxon>
        <taxon>Duplodnaviria</taxon>
        <taxon>Heunggongvirae</taxon>
        <taxon>Uroviricota</taxon>
        <taxon>Caudoviricetes</taxon>
        <taxon>Peduoviridae</taxon>
        <taxon>Maltschvirus</taxon>
        <taxon>Maltschvirus maltsch</taxon>
    </lineage>
</organism>
<accession>A0A6J5M2Y6</accession>
<sequence length="237" mass="27504">MLKIKNWSSHQSYKDRTPPWIRLHRSLLDDFEFHSMSANARALLPMLWLLASEDKDPVSGSLRIGYERIAFRLRMDIKTVADGINEILSVTGDDGEAKFLELLQPIENKECNETVTNPYPIRNQTVAPETETETETETEIGTGGNLKRITSLPDLEKNQLNGHYQLWFEENCPQIDRFGIREELVLYCRSKGKKYSDYWATMQTWARRRQKQLAENKPKNTSRSLEDMKKLMGVAHV</sequence>
<feature type="region of interest" description="Disordered" evidence="1">
    <location>
        <begin position="126"/>
        <end position="145"/>
    </location>
</feature>
<protein>
    <submittedName>
        <fullName evidence="2">Uncharacterized protein</fullName>
    </submittedName>
</protein>
<evidence type="ECO:0000256" key="1">
    <source>
        <dbReference type="SAM" id="MobiDB-lite"/>
    </source>
</evidence>
<gene>
    <name evidence="2" type="ORF">UFOVP353_15</name>
</gene>
<dbReference type="EMBL" id="LR796367">
    <property type="protein sequence ID" value="CAB4139747.1"/>
    <property type="molecule type" value="Genomic_DNA"/>
</dbReference>
<evidence type="ECO:0000313" key="2">
    <source>
        <dbReference type="EMBL" id="CAB4139747.1"/>
    </source>
</evidence>
<feature type="compositionally biased region" description="Basic and acidic residues" evidence="1">
    <location>
        <begin position="212"/>
        <end position="230"/>
    </location>
</feature>
<proteinExistence type="predicted"/>
<name>A0A6J5M2Y6_9CAUD</name>